<evidence type="ECO:0000256" key="1">
    <source>
        <dbReference type="SAM" id="MobiDB-lite"/>
    </source>
</evidence>
<reference evidence="2 3" key="1">
    <citation type="journal article" date="2023" name="Genes (Basel)">
        <title>Chromosome-Level Genome Assembly and Circadian Gene Repertoire of the Patagonia Blennie Eleginops maclovinus-The Closest Ancestral Proxy of Antarctic Cryonotothenioids.</title>
        <authorList>
            <person name="Cheng C.C."/>
            <person name="Rivera-Colon A.G."/>
            <person name="Minhas B.F."/>
            <person name="Wilson L."/>
            <person name="Rayamajhi N."/>
            <person name="Vargas-Chacoff L."/>
            <person name="Catchen J.M."/>
        </authorList>
    </citation>
    <scope>NUCLEOTIDE SEQUENCE [LARGE SCALE GENOMIC DNA]</scope>
    <source>
        <strain evidence="2">JMC-PN-2008</strain>
    </source>
</reference>
<gene>
    <name evidence="2" type="ORF">PBY51_019627</name>
</gene>
<keyword evidence="3" id="KW-1185">Reference proteome</keyword>
<evidence type="ECO:0000313" key="3">
    <source>
        <dbReference type="Proteomes" id="UP001346869"/>
    </source>
</evidence>
<dbReference type="Proteomes" id="UP001346869">
    <property type="component" value="Unassembled WGS sequence"/>
</dbReference>
<accession>A0AAN8AS92</accession>
<reference evidence="2 3" key="2">
    <citation type="journal article" date="2023" name="Mol. Biol. Evol.">
        <title>Genomics of Secondarily Temperate Adaptation in the Only Non-Antarctic Icefish.</title>
        <authorList>
            <person name="Rivera-Colon A.G."/>
            <person name="Rayamajhi N."/>
            <person name="Minhas B.F."/>
            <person name="Madrigal G."/>
            <person name="Bilyk K.T."/>
            <person name="Yoon V."/>
            <person name="Hune M."/>
            <person name="Gregory S."/>
            <person name="Cheng C.H.C."/>
            <person name="Catchen J.M."/>
        </authorList>
    </citation>
    <scope>NUCLEOTIDE SEQUENCE [LARGE SCALE GENOMIC DNA]</scope>
    <source>
        <strain evidence="2">JMC-PN-2008</strain>
    </source>
</reference>
<organism evidence="2 3">
    <name type="scientific">Eleginops maclovinus</name>
    <name type="common">Patagonian blennie</name>
    <name type="synonym">Eleginus maclovinus</name>
    <dbReference type="NCBI Taxonomy" id="56733"/>
    <lineage>
        <taxon>Eukaryota</taxon>
        <taxon>Metazoa</taxon>
        <taxon>Chordata</taxon>
        <taxon>Craniata</taxon>
        <taxon>Vertebrata</taxon>
        <taxon>Euteleostomi</taxon>
        <taxon>Actinopterygii</taxon>
        <taxon>Neopterygii</taxon>
        <taxon>Teleostei</taxon>
        <taxon>Neoteleostei</taxon>
        <taxon>Acanthomorphata</taxon>
        <taxon>Eupercaria</taxon>
        <taxon>Perciformes</taxon>
        <taxon>Notothenioidei</taxon>
        <taxon>Eleginopidae</taxon>
        <taxon>Eleginops</taxon>
    </lineage>
</organism>
<comment type="caution">
    <text evidence="2">The sequence shown here is derived from an EMBL/GenBank/DDBJ whole genome shotgun (WGS) entry which is preliminary data.</text>
</comment>
<evidence type="ECO:0000313" key="2">
    <source>
        <dbReference type="EMBL" id="KAK5865347.1"/>
    </source>
</evidence>
<protein>
    <submittedName>
        <fullName evidence="2">Uncharacterized protein</fullName>
    </submittedName>
</protein>
<name>A0AAN8AS92_ELEMC</name>
<dbReference type="AlphaFoldDB" id="A0AAN8AS92"/>
<dbReference type="EMBL" id="JAUZQC010000009">
    <property type="protein sequence ID" value="KAK5865347.1"/>
    <property type="molecule type" value="Genomic_DNA"/>
</dbReference>
<proteinExistence type="predicted"/>
<feature type="region of interest" description="Disordered" evidence="1">
    <location>
        <begin position="1"/>
        <end position="36"/>
    </location>
</feature>
<sequence length="88" mass="9785">MECRKQITVPKNLSSFSPPEASETRSQTWDCLSDRSPGEALSLRQRTWLGRPPPPPPFSSIHYSCEALRRRGVSQLLMGTDGAVSRAN</sequence>